<evidence type="ECO:0000256" key="5">
    <source>
        <dbReference type="ARBA" id="ARBA00042916"/>
    </source>
</evidence>
<evidence type="ECO:0000256" key="6">
    <source>
        <dbReference type="SAM" id="MobiDB-lite"/>
    </source>
</evidence>
<name>A0A061BCD5_CYBFA</name>
<dbReference type="HAMAP" id="MF_00508">
    <property type="entry name" value="Ribosomal_uS10"/>
    <property type="match status" value="1"/>
</dbReference>
<organism evidence="8">
    <name type="scientific">Cyberlindnera fabianii</name>
    <name type="common">Yeast</name>
    <name type="synonym">Hansenula fabianii</name>
    <dbReference type="NCBI Taxonomy" id="36022"/>
    <lineage>
        <taxon>Eukaryota</taxon>
        <taxon>Fungi</taxon>
        <taxon>Dikarya</taxon>
        <taxon>Ascomycota</taxon>
        <taxon>Saccharomycotina</taxon>
        <taxon>Saccharomycetes</taxon>
        <taxon>Phaffomycetales</taxon>
        <taxon>Phaffomycetaceae</taxon>
        <taxon>Cyberlindnera</taxon>
    </lineage>
</organism>
<evidence type="ECO:0000256" key="2">
    <source>
        <dbReference type="ARBA" id="ARBA00022980"/>
    </source>
</evidence>
<dbReference type="PhylomeDB" id="A0A061BCD5"/>
<protein>
    <recommendedName>
        <fullName evidence="4">Small ribosomal subunit protein uS10m</fullName>
    </recommendedName>
    <alternativeName>
        <fullName evidence="5">37S ribosomal protein S10, mitochondrial</fullName>
    </alternativeName>
</protein>
<proteinExistence type="inferred from homology"/>
<dbReference type="SMART" id="SM01403">
    <property type="entry name" value="Ribosomal_S10"/>
    <property type="match status" value="1"/>
</dbReference>
<keyword evidence="3" id="KW-0687">Ribonucleoprotein</keyword>
<evidence type="ECO:0000256" key="4">
    <source>
        <dbReference type="ARBA" id="ARBA00035261"/>
    </source>
</evidence>
<dbReference type="AlphaFoldDB" id="A0A061BCD5"/>
<dbReference type="Pfam" id="PF00338">
    <property type="entry name" value="Ribosomal_S10"/>
    <property type="match status" value="1"/>
</dbReference>
<dbReference type="GO" id="GO:0005840">
    <property type="term" value="C:ribosome"/>
    <property type="evidence" value="ECO:0007669"/>
    <property type="project" value="UniProtKB-KW"/>
</dbReference>
<dbReference type="InterPro" id="IPR027486">
    <property type="entry name" value="Ribosomal_uS10_dom"/>
</dbReference>
<dbReference type="GO" id="GO:0003735">
    <property type="term" value="F:structural constituent of ribosome"/>
    <property type="evidence" value="ECO:0007669"/>
    <property type="project" value="InterPro"/>
</dbReference>
<accession>A0A061BCD5</accession>
<dbReference type="SUPFAM" id="SSF54999">
    <property type="entry name" value="Ribosomal protein S10"/>
    <property type="match status" value="1"/>
</dbReference>
<evidence type="ECO:0000256" key="1">
    <source>
        <dbReference type="ARBA" id="ARBA00007102"/>
    </source>
</evidence>
<dbReference type="Gene3D" id="3.30.70.600">
    <property type="entry name" value="Ribosomal protein S10 domain"/>
    <property type="match status" value="1"/>
</dbReference>
<dbReference type="InterPro" id="IPR001848">
    <property type="entry name" value="Ribosomal_uS10"/>
</dbReference>
<sequence length="261" mass="29541">MLRNVTRVSTRCFSTSLRVSQEAIKPSSSPITPSASTTTTATASQVKYDPQVFTPEEVLETTKTPLPINVELNYYAPLRHKKRYGDLVAEIQLRAYDHENLDFFGDFALRAAYYLDIPASGVVPLPTKRERWTVIRAPFVHAKSKENFLRLTHKRVIKAYDATPEVIDLWVSYLAKHSNSGVGIKVTTYQRESVNLVEELDKTDLSKLTDLNIEDESLGGQGSHNVAIAKRVQELLNDPVFKRHLKTENVEGQKENKQVEQ</sequence>
<feature type="domain" description="Small ribosomal subunit protein uS10" evidence="7">
    <location>
        <begin position="90"/>
        <end position="187"/>
    </location>
</feature>
<dbReference type="InterPro" id="IPR036838">
    <property type="entry name" value="Ribosomal_uS10_dom_sf"/>
</dbReference>
<dbReference type="PRINTS" id="PR00971">
    <property type="entry name" value="RIBOSOMALS10"/>
</dbReference>
<feature type="region of interest" description="Disordered" evidence="6">
    <location>
        <begin position="24"/>
        <end position="43"/>
    </location>
</feature>
<reference evidence="8" key="1">
    <citation type="journal article" date="2014" name="Genome Announc.">
        <title>Genome sequence of the yeast Cyberlindnera fabianii (Hansenula fabianii).</title>
        <authorList>
            <person name="Freel K.C."/>
            <person name="Sarilar V."/>
            <person name="Neuveglise C."/>
            <person name="Devillers H."/>
            <person name="Friedrich A."/>
            <person name="Schacherer J."/>
        </authorList>
    </citation>
    <scope>NUCLEOTIDE SEQUENCE</scope>
    <source>
        <strain evidence="8">YJS4271</strain>
    </source>
</reference>
<dbReference type="GO" id="GO:1990904">
    <property type="term" value="C:ribonucleoprotein complex"/>
    <property type="evidence" value="ECO:0007669"/>
    <property type="project" value="UniProtKB-KW"/>
</dbReference>
<keyword evidence="2" id="KW-0689">Ribosomal protein</keyword>
<dbReference type="EMBL" id="LK052920">
    <property type="protein sequence ID" value="CDR47635.1"/>
    <property type="molecule type" value="Genomic_DNA"/>
</dbReference>
<dbReference type="GO" id="GO:0006412">
    <property type="term" value="P:translation"/>
    <property type="evidence" value="ECO:0007669"/>
    <property type="project" value="InterPro"/>
</dbReference>
<gene>
    <name evidence="8" type="ORF">CYFA0S_35e00452g</name>
</gene>
<evidence type="ECO:0000259" key="7">
    <source>
        <dbReference type="SMART" id="SM01403"/>
    </source>
</evidence>
<dbReference type="VEuPathDB" id="FungiDB:BON22_3272"/>
<dbReference type="FunFam" id="3.30.70.600:FF:000003">
    <property type="entry name" value="30S ribosomal protein S10"/>
    <property type="match status" value="1"/>
</dbReference>
<dbReference type="OrthoDB" id="366214at2759"/>
<dbReference type="NCBIfam" id="TIGR01049">
    <property type="entry name" value="rpsJ_bact"/>
    <property type="match status" value="1"/>
</dbReference>
<evidence type="ECO:0000256" key="3">
    <source>
        <dbReference type="ARBA" id="ARBA00023274"/>
    </source>
</evidence>
<evidence type="ECO:0000313" key="8">
    <source>
        <dbReference type="EMBL" id="CDR47635.1"/>
    </source>
</evidence>
<dbReference type="PANTHER" id="PTHR11700">
    <property type="entry name" value="30S RIBOSOMAL PROTEIN S10 FAMILY MEMBER"/>
    <property type="match status" value="1"/>
</dbReference>
<feature type="compositionally biased region" description="Low complexity" evidence="6">
    <location>
        <begin position="26"/>
        <end position="43"/>
    </location>
</feature>
<comment type="similarity">
    <text evidence="1">Belongs to the universal ribosomal protein uS10 family.</text>
</comment>